<keyword evidence="3 5" id="KW-1133">Transmembrane helix</keyword>
<feature type="transmembrane region" description="Helical" evidence="5">
    <location>
        <begin position="68"/>
        <end position="85"/>
    </location>
</feature>
<evidence type="ECO:0000256" key="3">
    <source>
        <dbReference type="ARBA" id="ARBA00022989"/>
    </source>
</evidence>
<feature type="transmembrane region" description="Helical" evidence="5">
    <location>
        <begin position="416"/>
        <end position="434"/>
    </location>
</feature>
<feature type="transmembrane region" description="Helical" evidence="5">
    <location>
        <begin position="142"/>
        <end position="160"/>
    </location>
</feature>
<evidence type="ECO:0000256" key="4">
    <source>
        <dbReference type="ARBA" id="ARBA00023136"/>
    </source>
</evidence>
<dbReference type="Pfam" id="PF13515">
    <property type="entry name" value="FUSC_2"/>
    <property type="match status" value="1"/>
</dbReference>
<evidence type="ECO:0000256" key="1">
    <source>
        <dbReference type="ARBA" id="ARBA00004141"/>
    </source>
</evidence>
<dbReference type="InterPro" id="IPR049453">
    <property type="entry name" value="Memb_transporter_dom"/>
</dbReference>
<dbReference type="EMBL" id="VYQF01000002">
    <property type="protein sequence ID" value="KAA9039377.1"/>
    <property type="molecule type" value="Genomic_DNA"/>
</dbReference>
<name>A0A5J5IL31_9BACT</name>
<evidence type="ECO:0000259" key="7">
    <source>
        <dbReference type="Pfam" id="PF13515"/>
    </source>
</evidence>
<keyword evidence="9" id="KW-1185">Reference proteome</keyword>
<evidence type="ECO:0000259" key="6">
    <source>
        <dbReference type="Pfam" id="PF12805"/>
    </source>
</evidence>
<feature type="transmembrane region" description="Helical" evidence="5">
    <location>
        <begin position="484"/>
        <end position="507"/>
    </location>
</feature>
<sequence>MLQKTQYIKNFLFSQHLADGIRITLEIILPAIVCAQFGKLETGITISLGALCVSISDAPGPVKHKRNGMLYCNIFIFFMAVLTGLVNTNVFLLGILIAVSSFFFTMFSVYGNRAASIGTAALLVMILRMTSITTPINVVYESALILGGGVWYMVVALFLFRLTPYRPAQRSLGECIHETAKYLRIKAELYDTKKNISDEYKKLVMQQVVVNEKQEQVRELLFKNREILKESIRSGRILVLTFVDLIDLYEHITATWYDYNSLHEKFSDTGILNEVSVIIKNIADELDNIGSAIQSNIFYKKKYDLIPELDKLKSKIDSTGEKNKSVFILKKILVNLRNVGERANNLSNYFGTDINKREVQSGSDYSKFVTHQPINGTVFKDNLTLKSSVFRHSLRMMITCIVGYVISKFLPNGYHSYWLLLTIIVILKPGFSLTRQRNFERFTGTIAGGLIGILILAFIHDRMILFSLIIFFMIGTYTFQRLNYIVMVIFMTPYILTLFNLLGLGFMNVAEERLLDTGIGSLLSFMASYLLFPHWESAQLDDYMKNVLKANINYLYKFADIVRGKNNSVLNYKLTRKEVFLSNANLSAAFNRMLSEPKSKQRKGNEIYKFVVLNNVLSSNIAGLIAGSSGYENITDQNEALLYVRQSIHNLEESLAEFEENYLPGVEKIKLPESSKVVKNLNLQFFEQFNFVHKLTIKINKTAVAIARRS</sequence>
<proteinExistence type="predicted"/>
<organism evidence="8 9">
    <name type="scientific">Ginsengibacter hankyongi</name>
    <dbReference type="NCBI Taxonomy" id="2607284"/>
    <lineage>
        <taxon>Bacteria</taxon>
        <taxon>Pseudomonadati</taxon>
        <taxon>Bacteroidota</taxon>
        <taxon>Chitinophagia</taxon>
        <taxon>Chitinophagales</taxon>
        <taxon>Chitinophagaceae</taxon>
        <taxon>Ginsengibacter</taxon>
    </lineage>
</organism>
<dbReference type="PANTHER" id="PTHR31086">
    <property type="entry name" value="ALUMINUM-ACTIVATED MALATE TRANSPORTER 10"/>
    <property type="match status" value="1"/>
</dbReference>
<dbReference type="RefSeq" id="WP_150414788.1">
    <property type="nucleotide sequence ID" value="NZ_VYQF01000002.1"/>
</dbReference>
<evidence type="ECO:0000313" key="8">
    <source>
        <dbReference type="EMBL" id="KAA9039377.1"/>
    </source>
</evidence>
<comment type="subcellular location">
    <subcellularLocation>
        <location evidence="1">Membrane</location>
        <topology evidence="1">Multi-pass membrane protein</topology>
    </subcellularLocation>
</comment>
<dbReference type="Pfam" id="PF12805">
    <property type="entry name" value="FUSC-like"/>
    <property type="match status" value="1"/>
</dbReference>
<evidence type="ECO:0000313" key="9">
    <source>
        <dbReference type="Proteomes" id="UP000326903"/>
    </source>
</evidence>
<accession>A0A5J5IL31</accession>
<reference evidence="8 9" key="1">
    <citation type="submission" date="2019-09" db="EMBL/GenBank/DDBJ databases">
        <title>Draft genome sequence of Ginsengibacter sp. BR5-29.</title>
        <authorList>
            <person name="Im W.-T."/>
        </authorList>
    </citation>
    <scope>NUCLEOTIDE SEQUENCE [LARGE SCALE GENOMIC DNA]</scope>
    <source>
        <strain evidence="8 9">BR5-29</strain>
    </source>
</reference>
<dbReference type="InterPro" id="IPR032692">
    <property type="entry name" value="YccS_N"/>
</dbReference>
<evidence type="ECO:0000256" key="2">
    <source>
        <dbReference type="ARBA" id="ARBA00022692"/>
    </source>
</evidence>
<feature type="domain" description="Integral membrane bound transporter" evidence="7">
    <location>
        <begin position="404"/>
        <end position="526"/>
    </location>
</feature>
<dbReference type="GO" id="GO:0016020">
    <property type="term" value="C:membrane"/>
    <property type="evidence" value="ECO:0007669"/>
    <property type="project" value="UniProtKB-SubCell"/>
</dbReference>
<dbReference type="Proteomes" id="UP000326903">
    <property type="component" value="Unassembled WGS sequence"/>
</dbReference>
<feature type="transmembrane region" description="Helical" evidence="5">
    <location>
        <begin position="117"/>
        <end position="136"/>
    </location>
</feature>
<dbReference type="AlphaFoldDB" id="A0A5J5IL31"/>
<feature type="transmembrane region" description="Helical" evidence="5">
    <location>
        <begin position="91"/>
        <end position="110"/>
    </location>
</feature>
<feature type="transmembrane region" description="Helical" evidence="5">
    <location>
        <begin position="514"/>
        <end position="532"/>
    </location>
</feature>
<evidence type="ECO:0000256" key="5">
    <source>
        <dbReference type="SAM" id="Phobius"/>
    </source>
</evidence>
<feature type="transmembrane region" description="Helical" evidence="5">
    <location>
        <begin position="446"/>
        <end position="472"/>
    </location>
</feature>
<keyword evidence="2 5" id="KW-0812">Transmembrane</keyword>
<feature type="domain" description="Integral membrane protein YccS N-terminal" evidence="6">
    <location>
        <begin position="70"/>
        <end position="340"/>
    </location>
</feature>
<protein>
    <submittedName>
        <fullName evidence="8">Uncharacterized protein</fullName>
    </submittedName>
</protein>
<gene>
    <name evidence="8" type="ORF">FW778_11145</name>
</gene>
<keyword evidence="4 5" id="KW-0472">Membrane</keyword>
<comment type="caution">
    <text evidence="8">The sequence shown here is derived from an EMBL/GenBank/DDBJ whole genome shotgun (WGS) entry which is preliminary data.</text>
</comment>